<gene>
    <name evidence="3" type="ORF">FSB_LOCUS10831</name>
</gene>
<protein>
    <recommendedName>
        <fullName evidence="2">Protein kinase domain-containing protein</fullName>
    </recommendedName>
</protein>
<dbReference type="GO" id="GO:0016020">
    <property type="term" value="C:membrane"/>
    <property type="evidence" value="ECO:0007669"/>
    <property type="project" value="UniProtKB-SubCell"/>
</dbReference>
<evidence type="ECO:0000256" key="1">
    <source>
        <dbReference type="ARBA" id="ARBA00004479"/>
    </source>
</evidence>
<name>A0A2N9F7V4_FAGSY</name>
<dbReference type="PANTHER" id="PTHR48006">
    <property type="entry name" value="LEUCINE-RICH REPEAT-CONTAINING PROTEIN DDB_G0281931-RELATED"/>
    <property type="match status" value="1"/>
</dbReference>
<organism evidence="3">
    <name type="scientific">Fagus sylvatica</name>
    <name type="common">Beechnut</name>
    <dbReference type="NCBI Taxonomy" id="28930"/>
    <lineage>
        <taxon>Eukaryota</taxon>
        <taxon>Viridiplantae</taxon>
        <taxon>Streptophyta</taxon>
        <taxon>Embryophyta</taxon>
        <taxon>Tracheophyta</taxon>
        <taxon>Spermatophyta</taxon>
        <taxon>Magnoliopsida</taxon>
        <taxon>eudicotyledons</taxon>
        <taxon>Gunneridae</taxon>
        <taxon>Pentapetalae</taxon>
        <taxon>rosids</taxon>
        <taxon>fabids</taxon>
        <taxon>Fagales</taxon>
        <taxon>Fagaceae</taxon>
        <taxon>Fagus</taxon>
    </lineage>
</organism>
<dbReference type="EMBL" id="OIVN01000611">
    <property type="protein sequence ID" value="SPC82949.1"/>
    <property type="molecule type" value="Genomic_DNA"/>
</dbReference>
<dbReference type="PANTHER" id="PTHR48006:SF88">
    <property type="entry name" value="LRR RECEPTOR-LIKE KINASE FAMILY PROTEIN"/>
    <property type="match status" value="1"/>
</dbReference>
<dbReference type="GO" id="GO:0005524">
    <property type="term" value="F:ATP binding"/>
    <property type="evidence" value="ECO:0007669"/>
    <property type="project" value="InterPro"/>
</dbReference>
<evidence type="ECO:0000259" key="2">
    <source>
        <dbReference type="PROSITE" id="PS50011"/>
    </source>
</evidence>
<dbReference type="SUPFAM" id="SSF56112">
    <property type="entry name" value="Protein kinase-like (PK-like)"/>
    <property type="match status" value="1"/>
</dbReference>
<reference evidence="3" key="1">
    <citation type="submission" date="2018-02" db="EMBL/GenBank/DDBJ databases">
        <authorList>
            <person name="Cohen D.B."/>
            <person name="Kent A.D."/>
        </authorList>
    </citation>
    <scope>NUCLEOTIDE SEQUENCE</scope>
</reference>
<dbReference type="InterPro" id="IPR000719">
    <property type="entry name" value="Prot_kinase_dom"/>
</dbReference>
<evidence type="ECO:0000313" key="3">
    <source>
        <dbReference type="EMBL" id="SPC82949.1"/>
    </source>
</evidence>
<sequence length="335" mass="37713">MVTRMSLTELSEATGFFSTHNLIGSGKIGTMEQNEMLLVYKYISHGNLYDWLHVEEGKENILEWPLRIKIAIGIARDLAWLHHKYDFRVVHLNLGSNSVLLDKNFEPKISNFGETKILSSGGLMFMNYVIDSSTSSFVDSGVWKLGFVKKDVYDFGILLLELKTRKEPNEINNYSNGLNGSLFDWITHLLTSSSDLYNVIDKSLTGQGFDDEIFQFLDIACNCLNPFPGQRPTMLELYNKISIFGERYGVPNDYESEILRESEIATTSTSNEIVGVSFGVTGDFEILREFEIATASSSSEIVEVESTLKHDIQKCNFCIFAVVPDLVNSGNICLL</sequence>
<comment type="subcellular location">
    <subcellularLocation>
        <location evidence="1">Membrane</location>
        <topology evidence="1">Single-pass type I membrane protein</topology>
    </subcellularLocation>
</comment>
<dbReference type="AlphaFoldDB" id="A0A2N9F7V4"/>
<feature type="domain" description="Protein kinase" evidence="2">
    <location>
        <begin position="1"/>
        <end position="244"/>
    </location>
</feature>
<dbReference type="PROSITE" id="PS50011">
    <property type="entry name" value="PROTEIN_KINASE_DOM"/>
    <property type="match status" value="1"/>
</dbReference>
<dbReference type="Pfam" id="PF07714">
    <property type="entry name" value="PK_Tyr_Ser-Thr"/>
    <property type="match status" value="1"/>
</dbReference>
<proteinExistence type="predicted"/>
<dbReference type="InterPro" id="IPR051824">
    <property type="entry name" value="LRR_Rcpt-Like_S/T_Kinase"/>
</dbReference>
<accession>A0A2N9F7V4</accession>
<dbReference type="InterPro" id="IPR011009">
    <property type="entry name" value="Kinase-like_dom_sf"/>
</dbReference>
<dbReference type="Gene3D" id="1.10.510.10">
    <property type="entry name" value="Transferase(Phosphotransferase) domain 1"/>
    <property type="match status" value="1"/>
</dbReference>
<dbReference type="InterPro" id="IPR001245">
    <property type="entry name" value="Ser-Thr/Tyr_kinase_cat_dom"/>
</dbReference>
<dbReference type="GO" id="GO:0004672">
    <property type="term" value="F:protein kinase activity"/>
    <property type="evidence" value="ECO:0007669"/>
    <property type="project" value="InterPro"/>
</dbReference>